<sequence length="54" mass="6460">MKDREQIKNENKKNFNKKSFKSQGQFAKNQIVQTIEENQYNESGIKAKNKHDFK</sequence>
<name>A0ABT4CT26_9CLOT</name>
<dbReference type="Proteomes" id="UP001079657">
    <property type="component" value="Unassembled WGS sequence"/>
</dbReference>
<organism evidence="2 3">
    <name type="scientific">Clostridium ganghwense</name>
    <dbReference type="NCBI Taxonomy" id="312089"/>
    <lineage>
        <taxon>Bacteria</taxon>
        <taxon>Bacillati</taxon>
        <taxon>Bacillota</taxon>
        <taxon>Clostridia</taxon>
        <taxon>Eubacteriales</taxon>
        <taxon>Clostridiaceae</taxon>
        <taxon>Clostridium</taxon>
    </lineage>
</organism>
<accession>A0ABT4CT26</accession>
<gene>
    <name evidence="2" type="ORF">OXH55_11945</name>
</gene>
<proteinExistence type="predicted"/>
<comment type="caution">
    <text evidence="2">The sequence shown here is derived from an EMBL/GenBank/DDBJ whole genome shotgun (WGS) entry which is preliminary data.</text>
</comment>
<feature type="compositionally biased region" description="Basic and acidic residues" evidence="1">
    <location>
        <begin position="1"/>
        <end position="13"/>
    </location>
</feature>
<evidence type="ECO:0008006" key="4">
    <source>
        <dbReference type="Google" id="ProtNLM"/>
    </source>
</evidence>
<evidence type="ECO:0000313" key="2">
    <source>
        <dbReference type="EMBL" id="MCY6371351.1"/>
    </source>
</evidence>
<dbReference type="RefSeq" id="WP_268050217.1">
    <property type="nucleotide sequence ID" value="NZ_JAPQES010000004.1"/>
</dbReference>
<reference evidence="2" key="1">
    <citation type="submission" date="2022-12" db="EMBL/GenBank/DDBJ databases">
        <authorList>
            <person name="Wang J."/>
        </authorList>
    </citation>
    <scope>NUCLEOTIDE SEQUENCE</scope>
    <source>
        <strain evidence="2">HY-42-06</strain>
    </source>
</reference>
<protein>
    <recommendedName>
        <fullName evidence="4">Gamma-type small acid-soluble spore protein</fullName>
    </recommendedName>
</protein>
<feature type="region of interest" description="Disordered" evidence="1">
    <location>
        <begin position="1"/>
        <end position="25"/>
    </location>
</feature>
<evidence type="ECO:0000256" key="1">
    <source>
        <dbReference type="SAM" id="MobiDB-lite"/>
    </source>
</evidence>
<dbReference type="EMBL" id="JAPQES010000004">
    <property type="protein sequence ID" value="MCY6371351.1"/>
    <property type="molecule type" value="Genomic_DNA"/>
</dbReference>
<evidence type="ECO:0000313" key="3">
    <source>
        <dbReference type="Proteomes" id="UP001079657"/>
    </source>
</evidence>
<keyword evidence="3" id="KW-1185">Reference proteome</keyword>